<keyword evidence="2" id="KW-1185">Reference proteome</keyword>
<organism evidence="1 2">
    <name type="scientific">Gandjariella thermophila</name>
    <dbReference type="NCBI Taxonomy" id="1931992"/>
    <lineage>
        <taxon>Bacteria</taxon>
        <taxon>Bacillati</taxon>
        <taxon>Actinomycetota</taxon>
        <taxon>Actinomycetes</taxon>
        <taxon>Pseudonocardiales</taxon>
        <taxon>Pseudonocardiaceae</taxon>
        <taxon>Gandjariella</taxon>
    </lineage>
</organism>
<gene>
    <name evidence="1" type="ORF">GTS_36690</name>
</gene>
<dbReference type="Proteomes" id="UP000298860">
    <property type="component" value="Unassembled WGS sequence"/>
</dbReference>
<dbReference type="GO" id="GO:0005975">
    <property type="term" value="P:carbohydrate metabolic process"/>
    <property type="evidence" value="ECO:0007669"/>
    <property type="project" value="UniProtKB-ARBA"/>
</dbReference>
<protein>
    <submittedName>
        <fullName evidence="1">Uncharacterized protein</fullName>
    </submittedName>
</protein>
<dbReference type="EMBL" id="BJFL01000020">
    <property type="protein sequence ID" value="GDY32036.1"/>
    <property type="molecule type" value="Genomic_DNA"/>
</dbReference>
<name>A0A4D4JC66_9PSEU</name>
<proteinExistence type="predicted"/>
<sequence length="756" mass="81019">MPKHPIATQSSTDPTALSVWVTWDRDQPSATEHRVYRNGVRIAVVPMTVDKWDGCAWRDSTVTAGTTYDYFVTAVVGGIELPATQHAQIRVSGSGGPVFTANGTTRAAIQAAGDAANAAGGGVVQLAGTPSAPVTYALDGMVDGTAWSNVVIRGGGKTATIIQPAPSWIGNPGSGGVSPTLIRFGRTVNTAGSLAAAINPGDRTTQWTSVAGLAVGDVIKFNQRQPQTGDPNTFLARCRSLGIVHDPTGMDDRFPCETNEIVAISGTSVTFRYPFACHFTTSVVPQRIVCSRVGVERCTVQGKSSTNMEFFWGVDLGDSAFSHVADVLVRWTNAKFIATKGYRNRIVDVDGPDGGAAGYGSAGTDGNTVKYRVLAEEGANLTMVGCVWGTSGDTHQQSWMTGEFMQRVVVRHSQFFDTLSHAVNEHGTGSRYWLVENCYFHPGPNGRAVWHGNGSWGFSGETITRNCLVDGGFDALYYPENPRSTIVLDCTLRNFSNTALWINGWAGSGIGGIQNPANYGSIKLVFRRNTVSTTLDTGYGVVSDQGVPTTGYQYLGVKDIVINGNSFAQAGQFRSAVWLRGDSTQTNRFQIFDNSRTYLGSPAWRATLPALVPGDYLNNNGDGVTYGSRSVQPWEVESFAWEGYDTVMSSNGMPVTLTDAPVITTDASLSNHFRVTLGGNRLLANPTNATDGQKVIWEIIQDATGNRSLSLDSAFTFGTTIPSFTTTATPNRRDFLGAVYNATTARWYVLAVAKGY</sequence>
<dbReference type="InterPro" id="IPR011050">
    <property type="entry name" value="Pectin_lyase_fold/virulence"/>
</dbReference>
<dbReference type="InterPro" id="IPR012334">
    <property type="entry name" value="Pectin_lyas_fold"/>
</dbReference>
<dbReference type="AlphaFoldDB" id="A0A4D4JC66"/>
<evidence type="ECO:0000313" key="1">
    <source>
        <dbReference type="EMBL" id="GDY32036.1"/>
    </source>
</evidence>
<accession>A0A4D4JC66</accession>
<reference evidence="2" key="1">
    <citation type="submission" date="2019-04" db="EMBL/GenBank/DDBJ databases">
        <title>Draft genome sequence of Pseudonocardiaceae bacterium SL3-2-4.</title>
        <authorList>
            <person name="Ningsih F."/>
            <person name="Yokota A."/>
            <person name="Sakai Y."/>
            <person name="Nanatani K."/>
            <person name="Yabe S."/>
            <person name="Oetari A."/>
            <person name="Sjamsuridzal W."/>
        </authorList>
    </citation>
    <scope>NUCLEOTIDE SEQUENCE [LARGE SCALE GENOMIC DNA]</scope>
    <source>
        <strain evidence="2">SL3-2-4</strain>
    </source>
</reference>
<dbReference type="Gene3D" id="2.160.20.10">
    <property type="entry name" value="Single-stranded right-handed beta-helix, Pectin lyase-like"/>
    <property type="match status" value="1"/>
</dbReference>
<dbReference type="Gene3D" id="2.60.40.10">
    <property type="entry name" value="Immunoglobulins"/>
    <property type="match status" value="1"/>
</dbReference>
<comment type="caution">
    <text evidence="1">The sequence shown here is derived from an EMBL/GenBank/DDBJ whole genome shotgun (WGS) entry which is preliminary data.</text>
</comment>
<evidence type="ECO:0000313" key="2">
    <source>
        <dbReference type="Proteomes" id="UP000298860"/>
    </source>
</evidence>
<dbReference type="SUPFAM" id="SSF51126">
    <property type="entry name" value="Pectin lyase-like"/>
    <property type="match status" value="1"/>
</dbReference>
<dbReference type="InterPro" id="IPR013783">
    <property type="entry name" value="Ig-like_fold"/>
</dbReference>